<dbReference type="InterPro" id="IPR020845">
    <property type="entry name" value="AMP-binding_CS"/>
</dbReference>
<evidence type="ECO:0000256" key="5">
    <source>
        <dbReference type="ARBA" id="ARBA00034252"/>
    </source>
</evidence>
<sequence length="711" mass="78844">MLASSASGQMAALCSPSPTLPTTSFLLRRRRLRLLHPPPSATALLLLLPARRRGRHHRRGGVPVPRCDAAAASSAGSTLEHPVRRKCSPLLESALLPGGNGLTTHDWMAVPDIWRTAAEKYADRVALVDPCHEPPSELTYKQLEQEILDFSQGLRAIGVAPDEKIALFADNSCRWLVADQGIMATGAINVVRGTRSSDEELFQIYTHSESIALVVDSPQFFNRLAESFITRINARFIVLLWGEKSCLNSEVVNGIPLYDFKDITQLGRESRNTLRHSHEQGQQVVFETITPDDVATLIYTSGTSGTPKGVMLTHRNLLHQIKNLWDFVPAVPGDRFLSMLPPWHAYERASEYFIFTYGIQQVYTTVKYLKEDLQRYQPQYIVSVPLVYETLYSSIQRQISSSSTARKFVALALIKISLLYMEAKRIYEMLVYKKIHSAIGISKAGISGGGSLPMHVDKFFEAIGVKVQNGYGLTETSPVVAARRPFCNVLGTVGHPVKHTEIKVVDMETGEVLPDGSKGVVKVRGPQVMKGYYKNPSATNKVLDQEGWFDTGDIGWIAPHCPTGPSRKCGGMLVLEGRAKDTIVLTTGENVEPAEIEEAASRSDLINQIVVVGQDKRRLGALIVPNYDEVLATAKRKSILDGNNELAKDKVLNLLYDELRTWTANCSFQVGPILIVDEPFTVDNGLLTPTLKLRRDKVTAKYHREIDALYK</sequence>
<name>A0A0E0D9I5_9ORYZ</name>
<dbReference type="InterPro" id="IPR042099">
    <property type="entry name" value="ANL_N_sf"/>
</dbReference>
<dbReference type="GO" id="GO:0009507">
    <property type="term" value="C:chloroplast"/>
    <property type="evidence" value="ECO:0007669"/>
    <property type="project" value="TreeGrafter"/>
</dbReference>
<dbReference type="GO" id="GO:0030497">
    <property type="term" value="P:fatty acid elongation"/>
    <property type="evidence" value="ECO:0007669"/>
    <property type="project" value="TreeGrafter"/>
</dbReference>
<comment type="catalytic activity">
    <reaction evidence="4">
        <text>(E)-4-coumaroyl-AMP + CoA = (E)-4-coumaroyl-CoA + AMP + H(+)</text>
        <dbReference type="Rhea" id="RHEA:72423"/>
        <dbReference type="ChEBI" id="CHEBI:15378"/>
        <dbReference type="ChEBI" id="CHEBI:57287"/>
        <dbReference type="ChEBI" id="CHEBI:85008"/>
        <dbReference type="ChEBI" id="CHEBI:192348"/>
        <dbReference type="ChEBI" id="CHEBI:456215"/>
    </reaction>
    <physiologicalReaction direction="left-to-right" evidence="4">
        <dbReference type="Rhea" id="RHEA:72424"/>
    </physiologicalReaction>
</comment>
<accession>A0A0E0D9I5</accession>
<evidence type="ECO:0000256" key="3">
    <source>
        <dbReference type="ARBA" id="ARBA00034219"/>
    </source>
</evidence>
<comment type="catalytic activity">
    <reaction evidence="3">
        <text>(E)-4-coumarate + ATP + H(+) = (E)-4-coumaroyl-AMP + diphosphate</text>
        <dbReference type="Rhea" id="RHEA:72419"/>
        <dbReference type="ChEBI" id="CHEBI:12876"/>
        <dbReference type="ChEBI" id="CHEBI:15378"/>
        <dbReference type="ChEBI" id="CHEBI:30616"/>
        <dbReference type="ChEBI" id="CHEBI:33019"/>
        <dbReference type="ChEBI" id="CHEBI:192348"/>
    </reaction>
    <physiologicalReaction direction="left-to-right" evidence="3">
        <dbReference type="Rhea" id="RHEA:72420"/>
    </physiologicalReaction>
</comment>
<dbReference type="AlphaFoldDB" id="A0A0E0D9I5"/>
<dbReference type="Proteomes" id="UP000008021">
    <property type="component" value="Chromosome 3"/>
</dbReference>
<evidence type="ECO:0000256" key="4">
    <source>
        <dbReference type="ARBA" id="ARBA00034223"/>
    </source>
</evidence>
<dbReference type="STRING" id="40149.A0A0E0D9I5"/>
<evidence type="ECO:0000259" key="6">
    <source>
        <dbReference type="Pfam" id="PF00501"/>
    </source>
</evidence>
<dbReference type="GO" id="GO:0008922">
    <property type="term" value="F:long-chain fatty acid [acyl-carrier-protein] ligase activity"/>
    <property type="evidence" value="ECO:0007669"/>
    <property type="project" value="TreeGrafter"/>
</dbReference>
<dbReference type="CDD" id="cd17640">
    <property type="entry name" value="LC_FACS_like"/>
    <property type="match status" value="1"/>
</dbReference>
<dbReference type="EnsemblPlants" id="OMERI03G37630.1">
    <property type="protein sequence ID" value="OMERI03G37630.1"/>
    <property type="gene ID" value="OMERI03G37630"/>
</dbReference>
<evidence type="ECO:0000313" key="7">
    <source>
        <dbReference type="EnsemblPlants" id="OMERI03G37630.1"/>
    </source>
</evidence>
<dbReference type="PANTHER" id="PTHR43813">
    <property type="entry name" value="ACYL-ACTIVATING ENZYME 16, CHLOROPLASTIC-RELATED"/>
    <property type="match status" value="1"/>
</dbReference>
<evidence type="ECO:0000313" key="8">
    <source>
        <dbReference type="Proteomes" id="UP000008021"/>
    </source>
</evidence>
<dbReference type="InterPro" id="IPR052987">
    <property type="entry name" value="Chloroplast_AMP-bd_Enzymes"/>
</dbReference>
<dbReference type="PANTHER" id="PTHR43813:SF1">
    <property type="entry name" value="ACYL-ACTIVATING ENZYME 16, CHLOROPLASTIC-RELATED"/>
    <property type="match status" value="1"/>
</dbReference>
<dbReference type="InterPro" id="IPR045851">
    <property type="entry name" value="AMP-bd_C_sf"/>
</dbReference>
<dbReference type="SUPFAM" id="SSF56801">
    <property type="entry name" value="Acetyl-CoA synthetase-like"/>
    <property type="match status" value="1"/>
</dbReference>
<comment type="cofactor">
    <cofactor evidence="1">
        <name>Mg(2+)</name>
        <dbReference type="ChEBI" id="CHEBI:18420"/>
    </cofactor>
</comment>
<reference evidence="7" key="2">
    <citation type="submission" date="2018-05" db="EMBL/GenBank/DDBJ databases">
        <title>OmerRS3 (Oryza meridionalis Reference Sequence Version 3).</title>
        <authorList>
            <person name="Zhang J."/>
            <person name="Kudrna D."/>
            <person name="Lee S."/>
            <person name="Talag J."/>
            <person name="Welchert J."/>
            <person name="Wing R.A."/>
        </authorList>
    </citation>
    <scope>NUCLEOTIDE SEQUENCE [LARGE SCALE GENOMIC DNA]</scope>
    <source>
        <strain evidence="7">cv. OR44</strain>
    </source>
</reference>
<dbReference type="Pfam" id="PF23562">
    <property type="entry name" value="AMP-binding_C_3"/>
    <property type="match status" value="1"/>
</dbReference>
<dbReference type="GO" id="GO:0009698">
    <property type="term" value="P:phenylpropanoid metabolic process"/>
    <property type="evidence" value="ECO:0007669"/>
    <property type="project" value="UniProtKB-ARBA"/>
</dbReference>
<dbReference type="EC" id="6.2.1.12" evidence="2"/>
<dbReference type="GO" id="GO:0016207">
    <property type="term" value="F:4-coumarate-CoA ligase activity"/>
    <property type="evidence" value="ECO:0007669"/>
    <property type="project" value="UniProtKB-EC"/>
</dbReference>
<dbReference type="eggNOG" id="KOG1256">
    <property type="taxonomic scope" value="Eukaryota"/>
</dbReference>
<dbReference type="HOGENOM" id="CLU_000022_45_5_1"/>
<dbReference type="Gramene" id="OMERI03G37630.1">
    <property type="protein sequence ID" value="OMERI03G37630.1"/>
    <property type="gene ID" value="OMERI03G37630"/>
</dbReference>
<proteinExistence type="predicted"/>
<feature type="domain" description="AMP-dependent synthetase/ligase" evidence="6">
    <location>
        <begin position="115"/>
        <end position="533"/>
    </location>
</feature>
<keyword evidence="8" id="KW-1185">Reference proteome</keyword>
<dbReference type="GO" id="GO:0106290">
    <property type="term" value="F:trans-cinnamate-CoA ligase activity"/>
    <property type="evidence" value="ECO:0007669"/>
    <property type="project" value="UniProtKB-ARBA"/>
</dbReference>
<organism evidence="7">
    <name type="scientific">Oryza meridionalis</name>
    <dbReference type="NCBI Taxonomy" id="40149"/>
    <lineage>
        <taxon>Eukaryota</taxon>
        <taxon>Viridiplantae</taxon>
        <taxon>Streptophyta</taxon>
        <taxon>Embryophyta</taxon>
        <taxon>Tracheophyta</taxon>
        <taxon>Spermatophyta</taxon>
        <taxon>Magnoliopsida</taxon>
        <taxon>Liliopsida</taxon>
        <taxon>Poales</taxon>
        <taxon>Poaceae</taxon>
        <taxon>BOP clade</taxon>
        <taxon>Oryzoideae</taxon>
        <taxon>Oryzeae</taxon>
        <taxon>Oryzinae</taxon>
        <taxon>Oryza</taxon>
    </lineage>
</organism>
<evidence type="ECO:0000256" key="1">
    <source>
        <dbReference type="ARBA" id="ARBA00001946"/>
    </source>
</evidence>
<comment type="catalytic activity">
    <reaction evidence="5">
        <text>(E)-4-coumarate + ATP + CoA = (E)-4-coumaroyl-CoA + AMP + diphosphate</text>
        <dbReference type="Rhea" id="RHEA:19641"/>
        <dbReference type="ChEBI" id="CHEBI:12876"/>
        <dbReference type="ChEBI" id="CHEBI:30616"/>
        <dbReference type="ChEBI" id="CHEBI:33019"/>
        <dbReference type="ChEBI" id="CHEBI:57287"/>
        <dbReference type="ChEBI" id="CHEBI:85008"/>
        <dbReference type="ChEBI" id="CHEBI:456215"/>
        <dbReference type="EC" id="6.2.1.12"/>
    </reaction>
    <physiologicalReaction direction="left-to-right" evidence="5">
        <dbReference type="Rhea" id="RHEA:19642"/>
    </physiologicalReaction>
</comment>
<dbReference type="InterPro" id="IPR000873">
    <property type="entry name" value="AMP-dep_synth/lig_dom"/>
</dbReference>
<dbReference type="Pfam" id="PF00501">
    <property type="entry name" value="AMP-binding"/>
    <property type="match status" value="1"/>
</dbReference>
<dbReference type="PROSITE" id="PS00455">
    <property type="entry name" value="AMP_BINDING"/>
    <property type="match status" value="1"/>
</dbReference>
<evidence type="ECO:0000256" key="2">
    <source>
        <dbReference type="ARBA" id="ARBA00012959"/>
    </source>
</evidence>
<protein>
    <recommendedName>
        <fullName evidence="2">4-coumarate--CoA ligase</fullName>
        <ecNumber evidence="2">6.2.1.12</ecNumber>
    </recommendedName>
</protein>
<dbReference type="Gene3D" id="3.40.50.12780">
    <property type="entry name" value="N-terminal domain of ligase-like"/>
    <property type="match status" value="1"/>
</dbReference>
<reference evidence="7" key="1">
    <citation type="submission" date="2015-04" db="UniProtKB">
        <authorList>
            <consortium name="EnsemblPlants"/>
        </authorList>
    </citation>
    <scope>IDENTIFICATION</scope>
</reference>
<dbReference type="Gene3D" id="3.30.300.30">
    <property type="match status" value="1"/>
</dbReference>